<evidence type="ECO:0000313" key="2">
    <source>
        <dbReference type="Proteomes" id="UP000276215"/>
    </source>
</evidence>
<evidence type="ECO:0000313" key="1">
    <source>
        <dbReference type="EMBL" id="RPB04297.1"/>
    </source>
</evidence>
<dbReference type="AlphaFoldDB" id="A0A3N4K138"/>
<reference evidence="1 2" key="1">
    <citation type="journal article" date="2018" name="Nat. Ecol. Evol.">
        <title>Pezizomycetes genomes reveal the molecular basis of ectomycorrhizal truffle lifestyle.</title>
        <authorList>
            <person name="Murat C."/>
            <person name="Payen T."/>
            <person name="Noel B."/>
            <person name="Kuo A."/>
            <person name="Morin E."/>
            <person name="Chen J."/>
            <person name="Kohler A."/>
            <person name="Krizsan K."/>
            <person name="Balestrini R."/>
            <person name="Da Silva C."/>
            <person name="Montanini B."/>
            <person name="Hainaut M."/>
            <person name="Levati E."/>
            <person name="Barry K.W."/>
            <person name="Belfiori B."/>
            <person name="Cichocki N."/>
            <person name="Clum A."/>
            <person name="Dockter R.B."/>
            <person name="Fauchery L."/>
            <person name="Guy J."/>
            <person name="Iotti M."/>
            <person name="Le Tacon F."/>
            <person name="Lindquist E.A."/>
            <person name="Lipzen A."/>
            <person name="Malagnac F."/>
            <person name="Mello A."/>
            <person name="Molinier V."/>
            <person name="Miyauchi S."/>
            <person name="Poulain J."/>
            <person name="Riccioni C."/>
            <person name="Rubini A."/>
            <person name="Sitrit Y."/>
            <person name="Splivallo R."/>
            <person name="Traeger S."/>
            <person name="Wang M."/>
            <person name="Zifcakova L."/>
            <person name="Wipf D."/>
            <person name="Zambonelli A."/>
            <person name="Paolocci F."/>
            <person name="Nowrousian M."/>
            <person name="Ottonello S."/>
            <person name="Baldrian P."/>
            <person name="Spatafora J.W."/>
            <person name="Henrissat B."/>
            <person name="Nagy L.G."/>
            <person name="Aury J.M."/>
            <person name="Wincker P."/>
            <person name="Grigoriev I.V."/>
            <person name="Bonfante P."/>
            <person name="Martin F.M."/>
        </authorList>
    </citation>
    <scope>NUCLEOTIDE SEQUENCE [LARGE SCALE GENOMIC DNA]</scope>
    <source>
        <strain evidence="1 2">120613-1</strain>
    </source>
</reference>
<proteinExistence type="predicted"/>
<keyword evidence="2" id="KW-1185">Reference proteome</keyword>
<dbReference type="Gene3D" id="1.20.5.340">
    <property type="match status" value="1"/>
</dbReference>
<name>A0A3N4K138_9PEZI</name>
<gene>
    <name evidence="1" type="ORF">L873DRAFT_1464936</name>
</gene>
<accession>A0A3N4K138</accession>
<dbReference type="EMBL" id="ML120359">
    <property type="protein sequence ID" value="RPB04297.1"/>
    <property type="molecule type" value="Genomic_DNA"/>
</dbReference>
<sequence length="173" mass="19160">MAAAGCLIWDSRKGRHEMFENVTCKLAGIKERFQNVTCELTGITGRLGNIENDLQNVTCELTGITGRLDNIENDLAYTRETLGTGIAAALDDVRSCQKMVLEGCHHTMKALTGDKKPMQQWLKELEHCKEDHNLVLHQCSQPSRAPYRALAGWQSRASRAGLVRTAGHGVRLS</sequence>
<organism evidence="1 2">
    <name type="scientific">Choiromyces venosus 120613-1</name>
    <dbReference type="NCBI Taxonomy" id="1336337"/>
    <lineage>
        <taxon>Eukaryota</taxon>
        <taxon>Fungi</taxon>
        <taxon>Dikarya</taxon>
        <taxon>Ascomycota</taxon>
        <taxon>Pezizomycotina</taxon>
        <taxon>Pezizomycetes</taxon>
        <taxon>Pezizales</taxon>
        <taxon>Tuberaceae</taxon>
        <taxon>Choiromyces</taxon>
    </lineage>
</organism>
<dbReference type="Proteomes" id="UP000276215">
    <property type="component" value="Unassembled WGS sequence"/>
</dbReference>
<protein>
    <submittedName>
        <fullName evidence="1">Uncharacterized protein</fullName>
    </submittedName>
</protein>